<keyword evidence="1" id="KW-1133">Transmembrane helix</keyword>
<protein>
    <submittedName>
        <fullName evidence="2">Uncharacterized protein</fullName>
    </submittedName>
</protein>
<dbReference type="AlphaFoldDB" id="A0A7S1X174"/>
<proteinExistence type="predicted"/>
<keyword evidence="1" id="KW-0812">Transmembrane</keyword>
<organism evidence="2">
    <name type="scientific">Tetraselmis chuii</name>
    <dbReference type="NCBI Taxonomy" id="63592"/>
    <lineage>
        <taxon>Eukaryota</taxon>
        <taxon>Viridiplantae</taxon>
        <taxon>Chlorophyta</taxon>
        <taxon>core chlorophytes</taxon>
        <taxon>Chlorodendrophyceae</taxon>
        <taxon>Chlorodendrales</taxon>
        <taxon>Chlorodendraceae</taxon>
        <taxon>Tetraselmis</taxon>
    </lineage>
</organism>
<accession>A0A7S1X174</accession>
<gene>
    <name evidence="2" type="ORF">TCHU04912_LOCUS6512</name>
</gene>
<name>A0A7S1X174_9CHLO</name>
<feature type="transmembrane region" description="Helical" evidence="1">
    <location>
        <begin position="132"/>
        <end position="152"/>
    </location>
</feature>
<evidence type="ECO:0000313" key="2">
    <source>
        <dbReference type="EMBL" id="CAD9204277.1"/>
    </source>
</evidence>
<reference evidence="2" key="1">
    <citation type="submission" date="2021-01" db="EMBL/GenBank/DDBJ databases">
        <authorList>
            <person name="Corre E."/>
            <person name="Pelletier E."/>
            <person name="Niang G."/>
            <person name="Scheremetjew M."/>
            <person name="Finn R."/>
            <person name="Kale V."/>
            <person name="Holt S."/>
            <person name="Cochrane G."/>
            <person name="Meng A."/>
            <person name="Brown T."/>
            <person name="Cohen L."/>
        </authorList>
    </citation>
    <scope>NUCLEOTIDE SEQUENCE</scope>
    <source>
        <strain evidence="2">PLY429</strain>
    </source>
</reference>
<evidence type="ECO:0000256" key="1">
    <source>
        <dbReference type="SAM" id="Phobius"/>
    </source>
</evidence>
<keyword evidence="1" id="KW-0472">Membrane</keyword>
<dbReference type="EMBL" id="HBGG01012777">
    <property type="protein sequence ID" value="CAD9204277.1"/>
    <property type="molecule type" value="Transcribed_RNA"/>
</dbReference>
<sequence>MLVIVAAATGAVVGFVWQKRRDRRLPQDEREDSEESTGHLLLSNTRRAAVTSLMLLRTVTVHAFKRTAQHYAPVPLTFSTAVFSSLPSLFGTAFCVNFVVLNAVPLVGNMLRGRNQTGAAAFEDHPRRGGDIVRAVCAGGGIVGFVFFQRSWERSPLRGSLSVFGKDPHLDRCASAERYLAEKLVLLTYGGYRRITTVTQLVRANLPSGAGSLEAAIPLRNYAQRAMRASNVMLSHVDGVFAEYGNRYITTHRELGDLANKLRYPEAVRQLEPLTNASDALLTPLRSRQTAADVAAKLEELRKELGGQLHYGPVMVAINLLAGVFLGVEVAQLPVLRDV</sequence>
<feature type="transmembrane region" description="Helical" evidence="1">
    <location>
        <begin position="89"/>
        <end position="111"/>
    </location>
</feature>